<comment type="similarity">
    <text evidence="1">Belongs to the LytR/CpsA/Psr (LCP) family.</text>
</comment>
<evidence type="ECO:0000256" key="2">
    <source>
        <dbReference type="SAM" id="Phobius"/>
    </source>
</evidence>
<evidence type="ECO:0000313" key="5">
    <source>
        <dbReference type="Proteomes" id="UP000298355"/>
    </source>
</evidence>
<proteinExistence type="inferred from homology"/>
<gene>
    <name evidence="4" type="ORF">E3O65_00690</name>
</gene>
<keyword evidence="2" id="KW-0472">Membrane</keyword>
<dbReference type="PANTHER" id="PTHR33392">
    <property type="entry name" value="POLYISOPRENYL-TEICHOIC ACID--PEPTIDOGLYCAN TEICHOIC ACID TRANSFERASE TAGU"/>
    <property type="match status" value="1"/>
</dbReference>
<name>A0ABY2JDI3_9MICO</name>
<dbReference type="Pfam" id="PF03816">
    <property type="entry name" value="LytR_cpsA_psr"/>
    <property type="match status" value="1"/>
</dbReference>
<evidence type="ECO:0000313" key="4">
    <source>
        <dbReference type="EMBL" id="TFD01866.1"/>
    </source>
</evidence>
<feature type="transmembrane region" description="Helical" evidence="2">
    <location>
        <begin position="6"/>
        <end position="24"/>
    </location>
</feature>
<accession>A0ABY2JDI3</accession>
<feature type="transmembrane region" description="Helical" evidence="2">
    <location>
        <begin position="31"/>
        <end position="53"/>
    </location>
</feature>
<protein>
    <submittedName>
        <fullName evidence="4">LytR family transcriptional regulator</fullName>
    </submittedName>
</protein>
<dbReference type="Gene3D" id="3.40.630.190">
    <property type="entry name" value="LCP protein"/>
    <property type="match status" value="1"/>
</dbReference>
<dbReference type="InterPro" id="IPR050922">
    <property type="entry name" value="LytR/CpsA/Psr_CW_biosynth"/>
</dbReference>
<dbReference type="Proteomes" id="UP000298355">
    <property type="component" value="Unassembled WGS sequence"/>
</dbReference>
<dbReference type="PANTHER" id="PTHR33392:SF6">
    <property type="entry name" value="POLYISOPRENYL-TEICHOIC ACID--PEPTIDOGLYCAN TEICHOIC ACID TRANSFERASE TAGU"/>
    <property type="match status" value="1"/>
</dbReference>
<keyword evidence="2" id="KW-0812">Transmembrane</keyword>
<sequence>MTKRAWWLVVLNFVLPGSAQVLAGNRRLGRFGLRTTFTLVALAVVVGVVFTLWPAAVLTVLTNSIGLWAAAALLVFLGVAWLILSLDTLRLARLVRAAPRARPVIAAFTTVLMVGVVGAAGYGAYLATTASGLLSSVFVAGPTEPPVDGRYNILLLGGDAGPTRDGLRPDSISVVSIDAETGQASMIGLPRNLEDVPFSPGPLADLYPEGYGAIDGCEVSACMLNSVFTEVEVKSPEMYPDAVAQGSEPGIEGMRDAAQGVTGLTIQYYVLIDMQGFSDLVDALGGVDINVDHRVPVHTDETFTEVAFWFEPGMQHMDGYHALWYARSRHDTSDYDRMVRQRQVQEAILAQASPANVLTKFQAVASAGTEVVKTDIPQGMLGYFTHLASKTKALPIQSVELIPENDVDPEDPDFDVIRSLISAALAPPVTEEPAP</sequence>
<feature type="transmembrane region" description="Helical" evidence="2">
    <location>
        <begin position="104"/>
        <end position="125"/>
    </location>
</feature>
<dbReference type="EMBL" id="SOGJ01000004">
    <property type="protein sequence ID" value="TFD01866.1"/>
    <property type="molecule type" value="Genomic_DNA"/>
</dbReference>
<feature type="transmembrane region" description="Helical" evidence="2">
    <location>
        <begin position="65"/>
        <end position="84"/>
    </location>
</feature>
<dbReference type="NCBIfam" id="TIGR00350">
    <property type="entry name" value="lytR_cpsA_psr"/>
    <property type="match status" value="1"/>
</dbReference>
<keyword evidence="5" id="KW-1185">Reference proteome</keyword>
<keyword evidence="2" id="KW-1133">Transmembrane helix</keyword>
<reference evidence="4 5" key="1">
    <citation type="submission" date="2019-03" db="EMBL/GenBank/DDBJ databases">
        <title>Genomics of glacier-inhabiting Cryobacterium strains.</title>
        <authorList>
            <person name="Liu Q."/>
            <person name="Xin Y.-H."/>
        </authorList>
    </citation>
    <scope>NUCLEOTIDE SEQUENCE [LARGE SCALE GENOMIC DNA]</scope>
    <source>
        <strain evidence="4 5">TMT4-23</strain>
    </source>
</reference>
<dbReference type="InterPro" id="IPR004474">
    <property type="entry name" value="LytR_CpsA_psr"/>
</dbReference>
<evidence type="ECO:0000256" key="1">
    <source>
        <dbReference type="ARBA" id="ARBA00006068"/>
    </source>
</evidence>
<evidence type="ECO:0000259" key="3">
    <source>
        <dbReference type="Pfam" id="PF03816"/>
    </source>
</evidence>
<feature type="domain" description="Cell envelope-related transcriptional attenuator" evidence="3">
    <location>
        <begin position="169"/>
        <end position="352"/>
    </location>
</feature>
<comment type="caution">
    <text evidence="4">The sequence shown here is derived from an EMBL/GenBank/DDBJ whole genome shotgun (WGS) entry which is preliminary data.</text>
</comment>
<organism evidence="4 5">
    <name type="scientific">Cryobacterium breve</name>
    <dbReference type="NCBI Taxonomy" id="1259258"/>
    <lineage>
        <taxon>Bacteria</taxon>
        <taxon>Bacillati</taxon>
        <taxon>Actinomycetota</taxon>
        <taxon>Actinomycetes</taxon>
        <taxon>Micrococcales</taxon>
        <taxon>Microbacteriaceae</taxon>
        <taxon>Cryobacterium</taxon>
    </lineage>
</organism>